<dbReference type="HAMAP" id="MF_00048">
    <property type="entry name" value="UPF0102"/>
    <property type="match status" value="1"/>
</dbReference>
<comment type="similarity">
    <text evidence="1 2">Belongs to the UPF0102 family.</text>
</comment>
<dbReference type="InterPro" id="IPR011856">
    <property type="entry name" value="tRNA_endonuc-like_dom_sf"/>
</dbReference>
<evidence type="ECO:0000256" key="1">
    <source>
        <dbReference type="ARBA" id="ARBA00006738"/>
    </source>
</evidence>
<dbReference type="Proteomes" id="UP000178099">
    <property type="component" value="Unassembled WGS sequence"/>
</dbReference>
<dbReference type="EMBL" id="MHLN01000055">
    <property type="protein sequence ID" value="OGZ08914.1"/>
    <property type="molecule type" value="Genomic_DNA"/>
</dbReference>
<dbReference type="Gene3D" id="3.40.1350.10">
    <property type="match status" value="1"/>
</dbReference>
<evidence type="ECO:0000256" key="2">
    <source>
        <dbReference type="HAMAP-Rule" id="MF_00048"/>
    </source>
</evidence>
<proteinExistence type="inferred from homology"/>
<organism evidence="3 4">
    <name type="scientific">Candidatus Lloydbacteria bacterium RIFCSPHIGHO2_02_FULL_51_22</name>
    <dbReference type="NCBI Taxonomy" id="1798663"/>
    <lineage>
        <taxon>Bacteria</taxon>
        <taxon>Candidatus Lloydiibacteriota</taxon>
    </lineage>
</organism>
<dbReference type="AlphaFoldDB" id="A0A1G2D5K5"/>
<dbReference type="PANTHER" id="PTHR34039">
    <property type="entry name" value="UPF0102 PROTEIN YRAN"/>
    <property type="match status" value="1"/>
</dbReference>
<evidence type="ECO:0000313" key="3">
    <source>
        <dbReference type="EMBL" id="OGZ08914.1"/>
    </source>
</evidence>
<dbReference type="Pfam" id="PF02021">
    <property type="entry name" value="UPF0102"/>
    <property type="match status" value="1"/>
</dbReference>
<dbReference type="InterPro" id="IPR011335">
    <property type="entry name" value="Restrct_endonuc-II-like"/>
</dbReference>
<protein>
    <recommendedName>
        <fullName evidence="2">UPF0102 protein A3D67_01460</fullName>
    </recommendedName>
</protein>
<dbReference type="SUPFAM" id="SSF52980">
    <property type="entry name" value="Restriction endonuclease-like"/>
    <property type="match status" value="1"/>
</dbReference>
<name>A0A1G2D5K5_9BACT</name>
<dbReference type="GO" id="GO:0003676">
    <property type="term" value="F:nucleic acid binding"/>
    <property type="evidence" value="ECO:0007669"/>
    <property type="project" value="InterPro"/>
</dbReference>
<reference evidence="3 4" key="1">
    <citation type="journal article" date="2016" name="Nat. Commun.">
        <title>Thousands of microbial genomes shed light on interconnected biogeochemical processes in an aquifer system.</title>
        <authorList>
            <person name="Anantharaman K."/>
            <person name="Brown C.T."/>
            <person name="Hug L.A."/>
            <person name="Sharon I."/>
            <person name="Castelle C.J."/>
            <person name="Probst A.J."/>
            <person name="Thomas B.C."/>
            <person name="Singh A."/>
            <person name="Wilkins M.J."/>
            <person name="Karaoz U."/>
            <person name="Brodie E.L."/>
            <person name="Williams K.H."/>
            <person name="Hubbard S.S."/>
            <person name="Banfield J.F."/>
        </authorList>
    </citation>
    <scope>NUCLEOTIDE SEQUENCE [LARGE SCALE GENOMIC DNA]</scope>
</reference>
<comment type="caution">
    <text evidence="3">The sequence shown here is derived from an EMBL/GenBank/DDBJ whole genome shotgun (WGS) entry which is preliminary data.</text>
</comment>
<sequence length="131" mass="15331">MNNSADIGKLGEDIAVKFLNNKGFHVKTRNYRKIFGELDIVAEKRGKVHFVEVKTLSYETGDSSAYKNKPEDSVHYRKRERLKRAIQGYLREYSISHETDWQFDIIAVYLNTKEKTAKVRFLRGFVLENGR</sequence>
<accession>A0A1G2D5K5</accession>
<dbReference type="PANTHER" id="PTHR34039:SF1">
    <property type="entry name" value="UPF0102 PROTEIN YRAN"/>
    <property type="match status" value="1"/>
</dbReference>
<evidence type="ECO:0000313" key="4">
    <source>
        <dbReference type="Proteomes" id="UP000178099"/>
    </source>
</evidence>
<gene>
    <name evidence="3" type="ORF">A3D67_01460</name>
</gene>
<dbReference type="InterPro" id="IPR003509">
    <property type="entry name" value="UPF0102_YraN-like"/>
</dbReference>